<comment type="caution">
    <text evidence="1">The sequence shown here is derived from an EMBL/GenBank/DDBJ whole genome shotgun (WGS) entry which is preliminary data.</text>
</comment>
<evidence type="ECO:0000313" key="1">
    <source>
        <dbReference type="EMBL" id="THF84625.1"/>
    </source>
</evidence>
<gene>
    <name evidence="1" type="ORF">E6C55_01205</name>
</gene>
<dbReference type="EMBL" id="SSOB01000001">
    <property type="protein sequence ID" value="THF84625.1"/>
    <property type="molecule type" value="Genomic_DNA"/>
</dbReference>
<accession>A0A4S4CF34</accession>
<keyword evidence="2" id="KW-1185">Reference proteome</keyword>
<dbReference type="Proteomes" id="UP000310636">
    <property type="component" value="Unassembled WGS sequence"/>
</dbReference>
<protein>
    <submittedName>
        <fullName evidence="1">GapA-binding peptide SR1P</fullName>
    </submittedName>
</protein>
<proteinExistence type="predicted"/>
<dbReference type="OrthoDB" id="2971595at2"/>
<reference evidence="1 2" key="1">
    <citation type="submission" date="2019-04" db="EMBL/GenBank/DDBJ databases">
        <title>Cohnella sp. nov. isolated from preserved vegetables.</title>
        <authorList>
            <person name="Lin S.-Y."/>
            <person name="Hung M.-H."/>
            <person name="Young C.-C."/>
        </authorList>
    </citation>
    <scope>NUCLEOTIDE SEQUENCE [LARGE SCALE GENOMIC DNA]</scope>
    <source>
        <strain evidence="1 2">CC-MHH1044</strain>
    </source>
</reference>
<organism evidence="1 2">
    <name type="scientific">Cohnella fermenti</name>
    <dbReference type="NCBI Taxonomy" id="2565925"/>
    <lineage>
        <taxon>Bacteria</taxon>
        <taxon>Bacillati</taxon>
        <taxon>Bacillota</taxon>
        <taxon>Bacilli</taxon>
        <taxon>Bacillales</taxon>
        <taxon>Paenibacillaceae</taxon>
        <taxon>Cohnella</taxon>
    </lineage>
</organism>
<dbReference type="AlphaFoldDB" id="A0A4S4CF34"/>
<dbReference type="RefSeq" id="WP_136367940.1">
    <property type="nucleotide sequence ID" value="NZ_SSOB01000001.1"/>
</dbReference>
<evidence type="ECO:0000313" key="2">
    <source>
        <dbReference type="Proteomes" id="UP000310636"/>
    </source>
</evidence>
<sequence length="63" mass="6626">MREDSSASAVQDSSQENELGVVICKSCNEVIYTLPTNGFTKIAGVCGKAECQETSSRSGGRPV</sequence>
<name>A0A4S4CF34_9BACL</name>